<keyword evidence="10 11" id="KW-0807">Transducer</keyword>
<feature type="transmembrane region" description="Helical" evidence="12">
    <location>
        <begin position="98"/>
        <end position="120"/>
    </location>
</feature>
<keyword evidence="9 12" id="KW-0472">Membrane</keyword>
<reference evidence="14 15" key="1">
    <citation type="submission" date="2019-11" db="EMBL/GenBank/DDBJ databases">
        <authorList>
            <person name="Yang C."/>
            <person name="Li F."/>
        </authorList>
    </citation>
    <scope>NUCLEOTIDE SEQUENCE [LARGE SCALE GENOMIC DNA]</scope>
    <source>
        <strain evidence="14">KB4526</strain>
        <tissue evidence="14">Muscle</tissue>
    </source>
</reference>
<dbReference type="EMBL" id="VOAJ01000940">
    <property type="protein sequence ID" value="KAF0886129.1"/>
    <property type="molecule type" value="Genomic_DNA"/>
</dbReference>
<dbReference type="GO" id="GO:0004930">
    <property type="term" value="F:G protein-coupled receptor activity"/>
    <property type="evidence" value="ECO:0007669"/>
    <property type="project" value="UniProtKB-KW"/>
</dbReference>
<organism evidence="14 15">
    <name type="scientific">Crocuta crocuta</name>
    <name type="common">Spotted hyena</name>
    <dbReference type="NCBI Taxonomy" id="9678"/>
    <lineage>
        <taxon>Eukaryota</taxon>
        <taxon>Metazoa</taxon>
        <taxon>Chordata</taxon>
        <taxon>Craniata</taxon>
        <taxon>Vertebrata</taxon>
        <taxon>Euteleostomi</taxon>
        <taxon>Mammalia</taxon>
        <taxon>Eutheria</taxon>
        <taxon>Laurasiatheria</taxon>
        <taxon>Carnivora</taxon>
        <taxon>Feliformia</taxon>
        <taxon>Hyaenidae</taxon>
        <taxon>Crocuta</taxon>
    </lineage>
</organism>
<evidence type="ECO:0000256" key="2">
    <source>
        <dbReference type="ARBA" id="ARBA00004651"/>
    </source>
</evidence>
<keyword evidence="11" id="KW-0675">Receptor</keyword>
<gene>
    <name evidence="14" type="primary">Or2t8_1</name>
    <name evidence="14" type="ORF">FOF47_R11868</name>
</gene>
<dbReference type="PROSITE" id="PS50262">
    <property type="entry name" value="G_PROTEIN_RECEP_F1_2"/>
    <property type="match status" value="2"/>
</dbReference>
<comment type="similarity">
    <text evidence="11">Belongs to the G-protein coupled receptor 1 family.</text>
</comment>
<keyword evidence="15" id="KW-1185">Reference proteome</keyword>
<evidence type="ECO:0000256" key="8">
    <source>
        <dbReference type="ARBA" id="ARBA00023040"/>
    </source>
</evidence>
<feature type="transmembrane region" description="Helical" evidence="12">
    <location>
        <begin position="140"/>
        <end position="160"/>
    </location>
</feature>
<dbReference type="SUPFAM" id="SSF81321">
    <property type="entry name" value="Family A G protein-coupled receptor-like"/>
    <property type="match status" value="2"/>
</dbReference>
<dbReference type="InterPro" id="IPR017452">
    <property type="entry name" value="GPCR_Rhodpsn_7TM"/>
</dbReference>
<dbReference type="Pfam" id="PF00001">
    <property type="entry name" value="7tm_1"/>
    <property type="match status" value="1"/>
</dbReference>
<feature type="transmembrane region" description="Helical" evidence="12">
    <location>
        <begin position="60"/>
        <end position="78"/>
    </location>
</feature>
<protein>
    <submittedName>
        <fullName evidence="14">OR2T8 protein</fullName>
    </submittedName>
</protein>
<feature type="non-terminal residue" evidence="14">
    <location>
        <position position="415"/>
    </location>
</feature>
<dbReference type="Proteomes" id="UP000475037">
    <property type="component" value="Unassembled WGS sequence"/>
</dbReference>
<keyword evidence="6" id="KW-0552">Olfaction</keyword>
<name>A0A6G1BDS9_CROCR</name>
<evidence type="ECO:0000256" key="9">
    <source>
        <dbReference type="ARBA" id="ARBA00023136"/>
    </source>
</evidence>
<feature type="domain" description="G-protein coupled receptors family 1 profile" evidence="13">
    <location>
        <begin position="210"/>
        <end position="415"/>
    </location>
</feature>
<keyword evidence="7 12" id="KW-1133">Transmembrane helix</keyword>
<comment type="caution">
    <text evidence="14">The sequence shown here is derived from an EMBL/GenBank/DDBJ whole genome shotgun (WGS) entry which is preliminary data.</text>
</comment>
<dbReference type="Gene3D" id="1.20.1070.10">
    <property type="entry name" value="Rhodopsin 7-helix transmembrane proteins"/>
    <property type="match status" value="2"/>
</dbReference>
<evidence type="ECO:0000256" key="6">
    <source>
        <dbReference type="ARBA" id="ARBA00022725"/>
    </source>
</evidence>
<dbReference type="FunFam" id="1.20.1070.10:FF:000008">
    <property type="entry name" value="Olfactory receptor"/>
    <property type="match status" value="2"/>
</dbReference>
<feature type="transmembrane region" description="Helical" evidence="12">
    <location>
        <begin position="229"/>
        <end position="247"/>
    </location>
</feature>
<proteinExistence type="inferred from homology"/>
<evidence type="ECO:0000256" key="10">
    <source>
        <dbReference type="ARBA" id="ARBA00023224"/>
    </source>
</evidence>
<keyword evidence="4" id="KW-0716">Sensory transduction</keyword>
<feature type="transmembrane region" description="Helical" evidence="12">
    <location>
        <begin position="309"/>
        <end position="327"/>
    </location>
</feature>
<evidence type="ECO:0000256" key="11">
    <source>
        <dbReference type="RuleBase" id="RU000688"/>
    </source>
</evidence>
<dbReference type="PRINTS" id="PR00237">
    <property type="entry name" value="GPCRRHODOPSN"/>
</dbReference>
<feature type="transmembrane region" description="Helical" evidence="12">
    <location>
        <begin position="23"/>
        <end position="48"/>
    </location>
</feature>
<evidence type="ECO:0000256" key="3">
    <source>
        <dbReference type="ARBA" id="ARBA00022475"/>
    </source>
</evidence>
<dbReference type="GO" id="GO:0005886">
    <property type="term" value="C:plasma membrane"/>
    <property type="evidence" value="ECO:0007669"/>
    <property type="project" value="UniProtKB-SubCell"/>
</dbReference>
<feature type="domain" description="G-protein coupled receptors family 1 profile" evidence="13">
    <location>
        <begin position="41"/>
        <end position="139"/>
    </location>
</feature>
<evidence type="ECO:0000256" key="1">
    <source>
        <dbReference type="ARBA" id="ARBA00003929"/>
    </source>
</evidence>
<evidence type="ECO:0000256" key="12">
    <source>
        <dbReference type="SAM" id="Phobius"/>
    </source>
</evidence>
<feature type="transmembrane region" description="Helical" evidence="12">
    <location>
        <begin position="366"/>
        <end position="395"/>
    </location>
</feature>
<evidence type="ECO:0000256" key="4">
    <source>
        <dbReference type="ARBA" id="ARBA00022606"/>
    </source>
</evidence>
<accession>A0A6G1BDS9</accession>
<dbReference type="Pfam" id="PF13853">
    <property type="entry name" value="7tm_4"/>
    <property type="match status" value="1"/>
</dbReference>
<sequence>MEDTNNSTGTNFILLGLFNYTRIHLFLFSMVFMIFLTSLMGNALLIMLIREDPRLHMPMYYLLSQLSLMDVMLVSTIVPKMAANYLMGTRSISPAGCGAQIFLFLTLGGGECFLLAAMAYDRYVAICHPLRYPILMNQKLCLHMTTGSCFLSNSSHILIIHCLPGMTGAMEDTNNSTGTNFILLGLFNYTRIHLFLFSMVFMIFLTSLMGNALLIMLIREDPRLHMPMYYLLSQLSLMDVMLVSTIVPKMAANYLMGTRSISPAGCGAQIFLFLTLGGGECFLLAAMAYDRYVAICHPLRYPILMNQKLCLHMTTGSWFLGGADGLMQAGTTLSFPYCHSREINHFFCEAPSLVRLACADTTFFEFFMYVCCILMLLIPLSIILASYCLILAAVLSMRSTAARKKAFATCSSHLA</sequence>
<evidence type="ECO:0000256" key="7">
    <source>
        <dbReference type="ARBA" id="ARBA00022989"/>
    </source>
</evidence>
<evidence type="ECO:0000259" key="13">
    <source>
        <dbReference type="PROSITE" id="PS50262"/>
    </source>
</evidence>
<feature type="transmembrane region" description="Helical" evidence="12">
    <location>
        <begin position="192"/>
        <end position="217"/>
    </location>
</feature>
<dbReference type="GO" id="GO:0004984">
    <property type="term" value="F:olfactory receptor activity"/>
    <property type="evidence" value="ECO:0007669"/>
    <property type="project" value="InterPro"/>
</dbReference>
<dbReference type="PRINTS" id="PR00245">
    <property type="entry name" value="OLFACTORYR"/>
</dbReference>
<evidence type="ECO:0000256" key="5">
    <source>
        <dbReference type="ARBA" id="ARBA00022692"/>
    </source>
</evidence>
<keyword evidence="5 11" id="KW-0812">Transmembrane</keyword>
<dbReference type="PROSITE" id="PS00237">
    <property type="entry name" value="G_PROTEIN_RECEP_F1_1"/>
    <property type="match status" value="1"/>
</dbReference>
<dbReference type="InterPro" id="IPR000276">
    <property type="entry name" value="GPCR_Rhodpsn"/>
</dbReference>
<comment type="function">
    <text evidence="1">Putative odorant or sperm cell receptor.</text>
</comment>
<feature type="transmembrane region" description="Helical" evidence="12">
    <location>
        <begin position="267"/>
        <end position="289"/>
    </location>
</feature>
<dbReference type="AlphaFoldDB" id="A0A6G1BDS9"/>
<keyword evidence="8 11" id="KW-0297">G-protein coupled receptor</keyword>
<keyword evidence="3" id="KW-1003">Cell membrane</keyword>
<dbReference type="PANTHER" id="PTHR26453">
    <property type="entry name" value="OLFACTORY RECEPTOR"/>
    <property type="match status" value="1"/>
</dbReference>
<comment type="subcellular location">
    <subcellularLocation>
        <location evidence="2">Cell membrane</location>
        <topology evidence="2">Multi-pass membrane protein</topology>
    </subcellularLocation>
</comment>
<evidence type="ECO:0000313" key="14">
    <source>
        <dbReference type="EMBL" id="KAF0886129.1"/>
    </source>
</evidence>
<dbReference type="InterPro" id="IPR000725">
    <property type="entry name" value="Olfact_rcpt"/>
</dbReference>
<evidence type="ECO:0000313" key="15">
    <source>
        <dbReference type="Proteomes" id="UP000475037"/>
    </source>
</evidence>
<feature type="non-terminal residue" evidence="14">
    <location>
        <position position="1"/>
    </location>
</feature>